<feature type="binding site" evidence="5">
    <location>
        <position position="127"/>
    </location>
    <ligand>
        <name>(2E)-4-hydroxy-3-methylbut-2-enyl diphosphate</name>
        <dbReference type="ChEBI" id="CHEBI:128753"/>
    </ligand>
</feature>
<comment type="similarity">
    <text evidence="5">Belongs to the IspH family.</text>
</comment>
<dbReference type="GO" id="GO:0051539">
    <property type="term" value="F:4 iron, 4 sulfur cluster binding"/>
    <property type="evidence" value="ECO:0007669"/>
    <property type="project" value="UniProtKB-UniRule"/>
</dbReference>
<comment type="cofactor">
    <cofactor evidence="5">
        <name>[4Fe-4S] cluster</name>
        <dbReference type="ChEBI" id="CHEBI:49883"/>
    </cofactor>
    <text evidence="5">Binds 1 [4Fe-4S] cluster per subunit.</text>
</comment>
<keyword evidence="7" id="KW-1185">Reference proteome</keyword>
<evidence type="ECO:0000256" key="2">
    <source>
        <dbReference type="ARBA" id="ARBA00022723"/>
    </source>
</evidence>
<dbReference type="Gene3D" id="3.40.1010.20">
    <property type="entry name" value="4-hydroxy-3-methylbut-2-enyl diphosphate reductase, catalytic domain"/>
    <property type="match status" value="2"/>
</dbReference>
<feature type="binding site" evidence="5">
    <location>
        <position position="199"/>
    </location>
    <ligand>
        <name>[4Fe-4S] cluster</name>
        <dbReference type="ChEBI" id="CHEBI:49883"/>
    </ligand>
</feature>
<reference evidence="6" key="1">
    <citation type="submission" date="2021-01" db="EMBL/GenBank/DDBJ databases">
        <title>Description of Breznakiella homolactica.</title>
        <authorList>
            <person name="Song Y."/>
            <person name="Brune A."/>
        </authorList>
    </citation>
    <scope>NUCLEOTIDE SEQUENCE</scope>
    <source>
        <strain evidence="6">RmG30</strain>
    </source>
</reference>
<evidence type="ECO:0000256" key="4">
    <source>
        <dbReference type="ARBA" id="ARBA00023014"/>
    </source>
</evidence>
<feature type="binding site" evidence="5">
    <location>
        <position position="228"/>
    </location>
    <ligand>
        <name>dimethylallyl diphosphate</name>
        <dbReference type="ChEBI" id="CHEBI:57623"/>
    </ligand>
</feature>
<feature type="binding site" evidence="5">
    <location>
        <position position="127"/>
    </location>
    <ligand>
        <name>dimethylallyl diphosphate</name>
        <dbReference type="ChEBI" id="CHEBI:57623"/>
    </ligand>
</feature>
<feature type="binding site" evidence="5">
    <location>
        <position position="229"/>
    </location>
    <ligand>
        <name>dimethylallyl diphosphate</name>
        <dbReference type="ChEBI" id="CHEBI:57623"/>
    </ligand>
</feature>
<feature type="binding site" evidence="5">
    <location>
        <position position="227"/>
    </location>
    <ligand>
        <name>isopentenyl diphosphate</name>
        <dbReference type="ChEBI" id="CHEBI:128769"/>
    </ligand>
</feature>
<evidence type="ECO:0000256" key="1">
    <source>
        <dbReference type="ARBA" id="ARBA00022485"/>
    </source>
</evidence>
<feature type="binding site" evidence="5">
    <location>
        <position position="77"/>
    </location>
    <ligand>
        <name>(2E)-4-hydroxy-3-methylbut-2-enyl diphosphate</name>
        <dbReference type="ChEBI" id="CHEBI:128753"/>
    </ligand>
</feature>
<feature type="binding site" evidence="5">
    <location>
        <position position="42"/>
    </location>
    <ligand>
        <name>isopentenyl diphosphate</name>
        <dbReference type="ChEBI" id="CHEBI:128769"/>
    </ligand>
</feature>
<feature type="binding site" evidence="5">
    <location>
        <position position="77"/>
    </location>
    <ligand>
        <name>dimethylallyl diphosphate</name>
        <dbReference type="ChEBI" id="CHEBI:57623"/>
    </ligand>
</feature>
<comment type="function">
    <text evidence="5">Catalyzes the conversion of 1-hydroxy-2-methyl-2-(E)-butenyl 4-diphosphate (HMBPP) into a mixture of isopentenyl diphosphate (IPP) and dimethylallyl diphosphate (DMAPP). Acts in the terminal step of the DOXP/MEP pathway for isoprenoid precursor biosynthesis.</text>
</comment>
<dbReference type="InterPro" id="IPR003451">
    <property type="entry name" value="LytB/IspH"/>
</dbReference>
<feature type="binding site" evidence="5">
    <location>
        <position position="42"/>
    </location>
    <ligand>
        <name>(2E)-4-hydroxy-3-methylbut-2-enyl diphosphate</name>
        <dbReference type="ChEBI" id="CHEBI:128753"/>
    </ligand>
</feature>
<dbReference type="Proteomes" id="UP000595917">
    <property type="component" value="Chromosome"/>
</dbReference>
<comment type="pathway">
    <text evidence="5">Isoprenoid biosynthesis; dimethylallyl diphosphate biosynthesis; dimethylallyl diphosphate from (2E)-4-hydroxy-3-methylbutenyl diphosphate: step 1/1.</text>
</comment>
<comment type="catalytic activity">
    <reaction evidence="5">
        <text>isopentenyl diphosphate + 2 oxidized [2Fe-2S]-[ferredoxin] + H2O = (2E)-4-hydroxy-3-methylbut-2-enyl diphosphate + 2 reduced [2Fe-2S]-[ferredoxin] + 2 H(+)</text>
        <dbReference type="Rhea" id="RHEA:24488"/>
        <dbReference type="Rhea" id="RHEA-COMP:10000"/>
        <dbReference type="Rhea" id="RHEA-COMP:10001"/>
        <dbReference type="ChEBI" id="CHEBI:15377"/>
        <dbReference type="ChEBI" id="CHEBI:15378"/>
        <dbReference type="ChEBI" id="CHEBI:33737"/>
        <dbReference type="ChEBI" id="CHEBI:33738"/>
        <dbReference type="ChEBI" id="CHEBI:128753"/>
        <dbReference type="ChEBI" id="CHEBI:128769"/>
        <dbReference type="EC" id="1.17.7.4"/>
    </reaction>
</comment>
<comment type="pathway">
    <text evidence="5">Isoprenoid biosynthesis; isopentenyl diphosphate biosynthesis via DXP pathway; isopentenyl diphosphate from 1-deoxy-D-xylulose 5-phosphate: step 6/6.</text>
</comment>
<evidence type="ECO:0000313" key="6">
    <source>
        <dbReference type="EMBL" id="QQO11214.1"/>
    </source>
</evidence>
<evidence type="ECO:0000256" key="5">
    <source>
        <dbReference type="HAMAP-Rule" id="MF_00191"/>
    </source>
</evidence>
<dbReference type="RefSeq" id="WP_215628523.1">
    <property type="nucleotide sequence ID" value="NZ_CP067089.2"/>
</dbReference>
<feature type="binding site" evidence="5">
    <location>
        <position position="99"/>
    </location>
    <ligand>
        <name>[4Fe-4S] cluster</name>
        <dbReference type="ChEBI" id="CHEBI:49883"/>
    </ligand>
</feature>
<dbReference type="NCBIfam" id="TIGR00216">
    <property type="entry name" value="ispH_lytB"/>
    <property type="match status" value="1"/>
</dbReference>
<dbReference type="CDD" id="cd13944">
    <property type="entry name" value="lytB_ispH"/>
    <property type="match status" value="1"/>
</dbReference>
<feature type="active site" description="Proton donor" evidence="5">
    <location>
        <position position="129"/>
    </location>
</feature>
<dbReference type="GO" id="GO:0050992">
    <property type="term" value="P:dimethylallyl diphosphate biosynthetic process"/>
    <property type="evidence" value="ECO:0007669"/>
    <property type="project" value="UniProtKB-UniRule"/>
</dbReference>
<keyword evidence="2 5" id="KW-0479">Metal-binding</keyword>
<accession>A0A7T7XRQ6</accession>
<feature type="binding site" evidence="5">
    <location>
        <position position="227"/>
    </location>
    <ligand>
        <name>(2E)-4-hydroxy-3-methylbut-2-enyl diphosphate</name>
        <dbReference type="ChEBI" id="CHEBI:128753"/>
    </ligand>
</feature>
<feature type="binding site" evidence="5">
    <location>
        <position position="228"/>
    </location>
    <ligand>
        <name>isopentenyl diphosphate</name>
        <dbReference type="ChEBI" id="CHEBI:128769"/>
    </ligand>
</feature>
<proteinExistence type="inferred from homology"/>
<dbReference type="AlphaFoldDB" id="A0A7T7XRQ6"/>
<dbReference type="HAMAP" id="MF_00191">
    <property type="entry name" value="IspH"/>
    <property type="match status" value="1"/>
</dbReference>
<keyword evidence="5" id="KW-0414">Isoprene biosynthesis</keyword>
<keyword evidence="4 5" id="KW-0411">Iron-sulfur</keyword>
<keyword evidence="3 5" id="KW-0408">Iron</keyword>
<feature type="binding site" evidence="5">
    <location>
        <position position="228"/>
    </location>
    <ligand>
        <name>(2E)-4-hydroxy-3-methylbut-2-enyl diphosphate</name>
        <dbReference type="ChEBI" id="CHEBI:128753"/>
    </ligand>
</feature>
<protein>
    <recommendedName>
        <fullName evidence="5">4-hydroxy-3-methylbut-2-enyl diphosphate reductase</fullName>
        <shortName evidence="5">HMBPP reductase</shortName>
        <ecNumber evidence="5">1.17.7.4</ecNumber>
    </recommendedName>
</protein>
<dbReference type="PANTHER" id="PTHR30426">
    <property type="entry name" value="4-HYDROXY-3-METHYLBUT-2-ENYL DIPHOSPHATE REDUCTASE"/>
    <property type="match status" value="1"/>
</dbReference>
<organism evidence="6 7">
    <name type="scientific">Breznakiella homolactica</name>
    <dbReference type="NCBI Taxonomy" id="2798577"/>
    <lineage>
        <taxon>Bacteria</taxon>
        <taxon>Pseudomonadati</taxon>
        <taxon>Spirochaetota</taxon>
        <taxon>Spirochaetia</taxon>
        <taxon>Spirochaetales</taxon>
        <taxon>Breznakiellaceae</taxon>
        <taxon>Breznakiella</taxon>
    </lineage>
</organism>
<dbReference type="GO" id="GO:0051745">
    <property type="term" value="F:4-hydroxy-3-methylbut-2-enyl diphosphate reductase activity"/>
    <property type="evidence" value="ECO:0007669"/>
    <property type="project" value="UniProtKB-UniRule"/>
</dbReference>
<feature type="binding site" evidence="5">
    <location>
        <position position="229"/>
    </location>
    <ligand>
        <name>isopentenyl diphosphate</name>
        <dbReference type="ChEBI" id="CHEBI:128769"/>
    </ligand>
</feature>
<feature type="binding site" evidence="5">
    <location>
        <position position="227"/>
    </location>
    <ligand>
        <name>dimethylallyl diphosphate</name>
        <dbReference type="ChEBI" id="CHEBI:57623"/>
    </ligand>
</feature>
<feature type="binding site" evidence="5">
    <location>
        <position position="270"/>
    </location>
    <ligand>
        <name>(2E)-4-hydroxy-3-methylbut-2-enyl diphosphate</name>
        <dbReference type="ChEBI" id="CHEBI:128753"/>
    </ligand>
</feature>
<dbReference type="UniPathway" id="UPA00059">
    <property type="reaction ID" value="UER00105"/>
</dbReference>
<evidence type="ECO:0000313" key="7">
    <source>
        <dbReference type="Proteomes" id="UP000595917"/>
    </source>
</evidence>
<feature type="binding site" evidence="5">
    <location>
        <position position="229"/>
    </location>
    <ligand>
        <name>(2E)-4-hydroxy-3-methylbut-2-enyl diphosphate</name>
        <dbReference type="ChEBI" id="CHEBI:128753"/>
    </ligand>
</feature>
<name>A0A7T7XRQ6_9SPIR</name>
<feature type="binding site" evidence="5">
    <location>
        <position position="270"/>
    </location>
    <ligand>
        <name>dimethylallyl diphosphate</name>
        <dbReference type="ChEBI" id="CHEBI:57623"/>
    </ligand>
</feature>
<dbReference type="KEGG" id="bhc:JFL75_09995"/>
<feature type="binding site" evidence="5">
    <location>
        <position position="270"/>
    </location>
    <ligand>
        <name>isopentenyl diphosphate</name>
        <dbReference type="ChEBI" id="CHEBI:128769"/>
    </ligand>
</feature>
<dbReference type="Gene3D" id="3.40.50.11270">
    <property type="match status" value="1"/>
</dbReference>
<gene>
    <name evidence="5 6" type="primary">ispH</name>
    <name evidence="6" type="ORF">JFL75_09995</name>
</gene>
<keyword evidence="5 6" id="KW-0560">Oxidoreductase</keyword>
<feature type="binding site" evidence="5">
    <location>
        <position position="42"/>
    </location>
    <ligand>
        <name>dimethylallyl diphosphate</name>
        <dbReference type="ChEBI" id="CHEBI:57623"/>
    </ligand>
</feature>
<comment type="catalytic activity">
    <reaction evidence="5">
        <text>dimethylallyl diphosphate + 2 oxidized [2Fe-2S]-[ferredoxin] + H2O = (2E)-4-hydroxy-3-methylbut-2-enyl diphosphate + 2 reduced [2Fe-2S]-[ferredoxin] + 2 H(+)</text>
        <dbReference type="Rhea" id="RHEA:24825"/>
        <dbReference type="Rhea" id="RHEA-COMP:10000"/>
        <dbReference type="Rhea" id="RHEA-COMP:10001"/>
        <dbReference type="ChEBI" id="CHEBI:15377"/>
        <dbReference type="ChEBI" id="CHEBI:15378"/>
        <dbReference type="ChEBI" id="CHEBI:33737"/>
        <dbReference type="ChEBI" id="CHEBI:33738"/>
        <dbReference type="ChEBI" id="CHEBI:57623"/>
        <dbReference type="ChEBI" id="CHEBI:128753"/>
        <dbReference type="EC" id="1.17.7.4"/>
    </reaction>
</comment>
<dbReference type="EMBL" id="CP067089">
    <property type="protein sequence ID" value="QQO11214.1"/>
    <property type="molecule type" value="Genomic_DNA"/>
</dbReference>
<dbReference type="Pfam" id="PF02401">
    <property type="entry name" value="LYTB"/>
    <property type="match status" value="1"/>
</dbReference>
<dbReference type="EC" id="1.17.7.4" evidence="5"/>
<feature type="binding site" evidence="5">
    <location>
        <position position="12"/>
    </location>
    <ligand>
        <name>[4Fe-4S] cluster</name>
        <dbReference type="ChEBI" id="CHEBI:49883"/>
    </ligand>
</feature>
<dbReference type="UniPathway" id="UPA00056">
    <property type="reaction ID" value="UER00097"/>
</dbReference>
<dbReference type="PANTHER" id="PTHR30426:SF0">
    <property type="entry name" value="4-HYDROXY-3-METHYLBUT-2-ENYL DIPHOSPHATE REDUCTASE"/>
    <property type="match status" value="1"/>
</dbReference>
<evidence type="ECO:0000256" key="3">
    <source>
        <dbReference type="ARBA" id="ARBA00023004"/>
    </source>
</evidence>
<dbReference type="GO" id="GO:0046872">
    <property type="term" value="F:metal ion binding"/>
    <property type="evidence" value="ECO:0007669"/>
    <property type="project" value="UniProtKB-KW"/>
</dbReference>
<dbReference type="GO" id="GO:0019288">
    <property type="term" value="P:isopentenyl diphosphate biosynthetic process, methylerythritol 4-phosphate pathway"/>
    <property type="evidence" value="ECO:0007669"/>
    <property type="project" value="UniProtKB-UniRule"/>
</dbReference>
<feature type="binding site" evidence="5">
    <location>
        <position position="77"/>
    </location>
    <ligand>
        <name>isopentenyl diphosphate</name>
        <dbReference type="ChEBI" id="CHEBI:128769"/>
    </ligand>
</feature>
<feature type="binding site" evidence="5">
    <location>
        <position position="127"/>
    </location>
    <ligand>
        <name>isopentenyl diphosphate</name>
        <dbReference type="ChEBI" id="CHEBI:128769"/>
    </ligand>
</feature>
<dbReference type="GO" id="GO:0016114">
    <property type="term" value="P:terpenoid biosynthetic process"/>
    <property type="evidence" value="ECO:0007669"/>
    <property type="project" value="UniProtKB-UniRule"/>
</dbReference>
<sequence length="286" mass="30344">MKIIKAKVLGYCMGVRRAVEIAGREAAGAGTSGVFTIGPLIHNPQVLESLRKKGVDVLNEDRVPDDLGGHTLIIRAHGISPDLETSLRNCGARLVDATCPKVHASQMKARSLSAEGCRIFLAGEQHHGEVIGIQGYAPDCIVVADPGEAGKAAEALRAEAPDTRCALLGQTTISRDEFEEIGNTLKEYFPGIKIIDTICGATRDRQEALRELCSAVDAVIIIGGKASSNTRRLLAIAEKLGKPAWLAETKDDLPPDIGKYGTVGLSAGASTPGYIIDEIEEALKKL</sequence>
<feature type="binding site" evidence="5">
    <location>
        <position position="171"/>
    </location>
    <ligand>
        <name>(2E)-4-hydroxy-3-methylbut-2-enyl diphosphate</name>
        <dbReference type="ChEBI" id="CHEBI:128753"/>
    </ligand>
</feature>
<keyword evidence="1 5" id="KW-0004">4Fe-4S</keyword>